<proteinExistence type="predicted"/>
<evidence type="ECO:0000313" key="3">
    <source>
        <dbReference type="Proteomes" id="UP000190286"/>
    </source>
</evidence>
<sequence length="109" mass="12060">MIVYAAIYASTRFMAREALLCMTGGVLLGLVLLFTNHERFAPSALLVGNFLGLLFYIYHIYFFVSSVVTGIQFSGFPPEFFVNAVMFGIALVLSIVCVFLPCSCPKEEN</sequence>
<dbReference type="STRING" id="745368.SAMN02745178_02733"/>
<dbReference type="Proteomes" id="UP000190286">
    <property type="component" value="Unassembled WGS sequence"/>
</dbReference>
<feature type="transmembrane region" description="Helical" evidence="1">
    <location>
        <begin position="13"/>
        <end position="34"/>
    </location>
</feature>
<protein>
    <submittedName>
        <fullName evidence="2">Uncharacterized protein</fullName>
    </submittedName>
</protein>
<keyword evidence="1" id="KW-1133">Transmembrane helix</keyword>
<keyword evidence="1" id="KW-0812">Transmembrane</keyword>
<evidence type="ECO:0000256" key="1">
    <source>
        <dbReference type="SAM" id="Phobius"/>
    </source>
</evidence>
<feature type="transmembrane region" description="Helical" evidence="1">
    <location>
        <begin position="80"/>
        <end position="102"/>
    </location>
</feature>
<reference evidence="2 3" key="1">
    <citation type="submission" date="2017-02" db="EMBL/GenBank/DDBJ databases">
        <authorList>
            <person name="Peterson S.W."/>
        </authorList>
    </citation>
    <scope>NUCLEOTIDE SEQUENCE [LARGE SCALE GENOMIC DNA]</scope>
    <source>
        <strain evidence="2 3">ATCC 27749</strain>
    </source>
</reference>
<evidence type="ECO:0000313" key="2">
    <source>
        <dbReference type="EMBL" id="SKA96647.1"/>
    </source>
</evidence>
<organism evidence="2 3">
    <name type="scientific">Gemmiger formicilis</name>
    <dbReference type="NCBI Taxonomy" id="745368"/>
    <lineage>
        <taxon>Bacteria</taxon>
        <taxon>Bacillati</taxon>
        <taxon>Bacillota</taxon>
        <taxon>Clostridia</taxon>
        <taxon>Eubacteriales</taxon>
        <taxon>Gemmiger</taxon>
    </lineage>
</organism>
<accession>A0A1T4Y4C0</accession>
<dbReference type="AlphaFoldDB" id="A0A1T4Y4C0"/>
<keyword evidence="3" id="KW-1185">Reference proteome</keyword>
<dbReference type="EMBL" id="FUYF01000034">
    <property type="protein sequence ID" value="SKA96647.1"/>
    <property type="molecule type" value="Genomic_DNA"/>
</dbReference>
<gene>
    <name evidence="2" type="ORF">SAMN02745178_02733</name>
</gene>
<feature type="transmembrane region" description="Helical" evidence="1">
    <location>
        <begin position="46"/>
        <end position="68"/>
    </location>
</feature>
<name>A0A1T4Y4C0_9FIRM</name>
<keyword evidence="1" id="KW-0472">Membrane</keyword>